<evidence type="ECO:0000256" key="1">
    <source>
        <dbReference type="SAM" id="MobiDB-lite"/>
    </source>
</evidence>
<keyword evidence="3" id="KW-1185">Reference proteome</keyword>
<reference evidence="2 3" key="1">
    <citation type="submission" date="2021-03" db="EMBL/GenBank/DDBJ databases">
        <title>Sequencing the genomes of 1000 actinobacteria strains.</title>
        <authorList>
            <person name="Klenk H.-P."/>
        </authorList>
    </citation>
    <scope>NUCLEOTIDE SEQUENCE [LARGE SCALE GENOMIC DNA]</scope>
    <source>
        <strain evidence="2 3">DSM 46670</strain>
    </source>
</reference>
<dbReference type="EMBL" id="JAGINW010000001">
    <property type="protein sequence ID" value="MBP2327089.1"/>
    <property type="molecule type" value="Genomic_DNA"/>
</dbReference>
<proteinExistence type="predicted"/>
<feature type="compositionally biased region" description="Low complexity" evidence="1">
    <location>
        <begin position="59"/>
        <end position="71"/>
    </location>
</feature>
<protein>
    <submittedName>
        <fullName evidence="2">Uncharacterized protein</fullName>
    </submittedName>
</protein>
<evidence type="ECO:0000313" key="2">
    <source>
        <dbReference type="EMBL" id="MBP2327089.1"/>
    </source>
</evidence>
<feature type="region of interest" description="Disordered" evidence="1">
    <location>
        <begin position="58"/>
        <end position="87"/>
    </location>
</feature>
<accession>A0ABS4TRQ6</accession>
<dbReference type="RefSeq" id="WP_209644082.1">
    <property type="nucleotide sequence ID" value="NZ_JAGINW010000001.1"/>
</dbReference>
<sequence>MTGILQALSGVVHGPVSPQFRERLHQIFGHELFAPREGLTYQEKVRLTYDQLKLVNSMTPVRRTGRPGPRGHVSRAAAPNLSRRPDL</sequence>
<dbReference type="Proteomes" id="UP001519332">
    <property type="component" value="Unassembled WGS sequence"/>
</dbReference>
<evidence type="ECO:0000313" key="3">
    <source>
        <dbReference type="Proteomes" id="UP001519332"/>
    </source>
</evidence>
<name>A0ABS4TRQ6_9PSEU</name>
<gene>
    <name evidence="2" type="ORF">JOF56_007474</name>
</gene>
<organism evidence="2 3">
    <name type="scientific">Kibdelosporangium banguiense</name>
    <dbReference type="NCBI Taxonomy" id="1365924"/>
    <lineage>
        <taxon>Bacteria</taxon>
        <taxon>Bacillati</taxon>
        <taxon>Actinomycetota</taxon>
        <taxon>Actinomycetes</taxon>
        <taxon>Pseudonocardiales</taxon>
        <taxon>Pseudonocardiaceae</taxon>
        <taxon>Kibdelosporangium</taxon>
    </lineage>
</organism>
<comment type="caution">
    <text evidence="2">The sequence shown here is derived from an EMBL/GenBank/DDBJ whole genome shotgun (WGS) entry which is preliminary data.</text>
</comment>